<feature type="domain" description="Response regulatory" evidence="5">
    <location>
        <begin position="20"/>
        <end position="135"/>
    </location>
</feature>
<evidence type="ECO:0000313" key="7">
    <source>
        <dbReference type="Proteomes" id="UP000248783"/>
    </source>
</evidence>
<evidence type="ECO:0000256" key="2">
    <source>
        <dbReference type="ARBA" id="ARBA00023125"/>
    </source>
</evidence>
<dbReference type="EMBL" id="QKWH01000008">
    <property type="protein sequence ID" value="PZR52595.1"/>
    <property type="molecule type" value="Genomic_DNA"/>
</dbReference>
<evidence type="ECO:0000256" key="3">
    <source>
        <dbReference type="ARBA" id="ARBA00023163"/>
    </source>
</evidence>
<dbReference type="AlphaFoldDB" id="A0A2W5WXS9"/>
<organism evidence="6 7">
    <name type="scientific">Xylanimonas oleitrophica</name>
    <dbReference type="NCBI Taxonomy" id="2607479"/>
    <lineage>
        <taxon>Bacteria</taxon>
        <taxon>Bacillati</taxon>
        <taxon>Actinomycetota</taxon>
        <taxon>Actinomycetes</taxon>
        <taxon>Micrococcales</taxon>
        <taxon>Promicromonosporaceae</taxon>
        <taxon>Xylanimonas</taxon>
    </lineage>
</organism>
<evidence type="ECO:0000259" key="5">
    <source>
        <dbReference type="PROSITE" id="PS50110"/>
    </source>
</evidence>
<name>A0A2W5WXS9_9MICO</name>
<keyword evidence="7" id="KW-1185">Reference proteome</keyword>
<dbReference type="RefSeq" id="WP_111251270.1">
    <property type="nucleotide sequence ID" value="NZ_QKWH01000008.1"/>
</dbReference>
<dbReference type="PROSITE" id="PS50110">
    <property type="entry name" value="RESPONSE_REGULATORY"/>
    <property type="match status" value="1"/>
</dbReference>
<evidence type="ECO:0000256" key="4">
    <source>
        <dbReference type="PROSITE-ProRule" id="PRU00169"/>
    </source>
</evidence>
<dbReference type="PANTHER" id="PTHR43214:SF41">
    <property type="entry name" value="NITRATE_NITRITE RESPONSE REGULATOR PROTEIN NARP"/>
    <property type="match status" value="1"/>
</dbReference>
<dbReference type="GO" id="GO:0000160">
    <property type="term" value="P:phosphorelay signal transduction system"/>
    <property type="evidence" value="ECO:0007669"/>
    <property type="project" value="InterPro"/>
</dbReference>
<sequence>MSPGTSGPPATTPDAADRPAVAVVDDAAVFREAIGLLMPSLRVTRSAATAEELLRHRPQVDLVLLDLHLANGTQPGVRQGVAAVRALSRAGYRVCVYSQEERPFVLAACLAAGAVGMVPKSAPTARAERDFVEAARGGTVVPPTVAGLLDVLVRRGAITLLSERQRQVLHGRARGLSYGRLARELHTGESTLRGYWADITRALSLYLAESTPAEVEHALGLAPGDLLEVWPDDTDDWWRATPGTHAG</sequence>
<comment type="caution">
    <text evidence="6">The sequence shown here is derived from an EMBL/GenBank/DDBJ whole genome shotgun (WGS) entry which is preliminary data.</text>
</comment>
<dbReference type="SUPFAM" id="SSF52172">
    <property type="entry name" value="CheY-like"/>
    <property type="match status" value="1"/>
</dbReference>
<keyword evidence="4" id="KW-0597">Phosphoprotein</keyword>
<dbReference type="GO" id="GO:0006355">
    <property type="term" value="P:regulation of DNA-templated transcription"/>
    <property type="evidence" value="ECO:0007669"/>
    <property type="project" value="InterPro"/>
</dbReference>
<evidence type="ECO:0000256" key="1">
    <source>
        <dbReference type="ARBA" id="ARBA00023015"/>
    </source>
</evidence>
<keyword evidence="1" id="KW-0805">Transcription regulation</keyword>
<dbReference type="SUPFAM" id="SSF46894">
    <property type="entry name" value="C-terminal effector domain of the bipartite response regulators"/>
    <property type="match status" value="1"/>
</dbReference>
<dbReference type="InterPro" id="IPR016032">
    <property type="entry name" value="Sig_transdc_resp-reg_C-effctor"/>
</dbReference>
<keyword evidence="2 6" id="KW-0238">DNA-binding</keyword>
<proteinExistence type="predicted"/>
<gene>
    <name evidence="6" type="ORF">DNL40_10755</name>
</gene>
<dbReference type="InterPro" id="IPR039420">
    <property type="entry name" value="WalR-like"/>
</dbReference>
<dbReference type="InterPro" id="IPR001789">
    <property type="entry name" value="Sig_transdc_resp-reg_receiver"/>
</dbReference>
<protein>
    <submittedName>
        <fullName evidence="6">DNA-binding response regulator</fullName>
    </submittedName>
</protein>
<dbReference type="GO" id="GO:0003677">
    <property type="term" value="F:DNA binding"/>
    <property type="evidence" value="ECO:0007669"/>
    <property type="project" value="UniProtKB-KW"/>
</dbReference>
<reference evidence="6 7" key="1">
    <citation type="submission" date="2018-06" db="EMBL/GenBank/DDBJ databases">
        <title>Whole genome sequencing of a novel hydrocarbon degrading bacterial strain, PW21 isolated from oil contaminated produced water sample.</title>
        <authorList>
            <person name="Nagkirti P."/>
            <person name="Shaikh A."/>
            <person name="Gowdaman V."/>
            <person name="Engineer A.E."/>
            <person name="Dagar S."/>
            <person name="Dhakephalkar P.K."/>
        </authorList>
    </citation>
    <scope>NUCLEOTIDE SEQUENCE [LARGE SCALE GENOMIC DNA]</scope>
    <source>
        <strain evidence="6 7">PW21</strain>
    </source>
</reference>
<dbReference type="Proteomes" id="UP000248783">
    <property type="component" value="Unassembled WGS sequence"/>
</dbReference>
<dbReference type="InterPro" id="IPR011006">
    <property type="entry name" value="CheY-like_superfamily"/>
</dbReference>
<dbReference type="Gene3D" id="3.40.50.2300">
    <property type="match status" value="1"/>
</dbReference>
<accession>A0A2W5WXS9</accession>
<feature type="modified residue" description="4-aspartylphosphate" evidence="4">
    <location>
        <position position="66"/>
    </location>
</feature>
<evidence type="ECO:0000313" key="6">
    <source>
        <dbReference type="EMBL" id="PZR52595.1"/>
    </source>
</evidence>
<dbReference type="SMART" id="SM00448">
    <property type="entry name" value="REC"/>
    <property type="match status" value="1"/>
</dbReference>
<keyword evidence="3" id="KW-0804">Transcription</keyword>
<dbReference type="PANTHER" id="PTHR43214">
    <property type="entry name" value="TWO-COMPONENT RESPONSE REGULATOR"/>
    <property type="match status" value="1"/>
</dbReference>